<dbReference type="EMBL" id="SCWA01000018">
    <property type="protein sequence ID" value="TDL94300.1"/>
    <property type="molecule type" value="Genomic_DNA"/>
</dbReference>
<proteinExistence type="predicted"/>
<evidence type="ECO:0000313" key="2">
    <source>
        <dbReference type="Proteomes" id="UP000295310"/>
    </source>
</evidence>
<keyword evidence="2" id="KW-1185">Reference proteome</keyword>
<accession>A0A4R6BBE6</accession>
<dbReference type="SUPFAM" id="SSF52540">
    <property type="entry name" value="P-loop containing nucleoside triphosphate hydrolases"/>
    <property type="match status" value="1"/>
</dbReference>
<comment type="caution">
    <text evidence="1">The sequence shown here is derived from an EMBL/GenBank/DDBJ whole genome shotgun (WGS) entry which is preliminary data.</text>
</comment>
<gene>
    <name evidence="1" type="ORF">ERX27_09320</name>
</gene>
<dbReference type="RefSeq" id="WP_133432567.1">
    <property type="nucleotide sequence ID" value="NZ_SCWA01000018.1"/>
</dbReference>
<name>A0A4R6BBE6_9STAP</name>
<evidence type="ECO:0000313" key="1">
    <source>
        <dbReference type="EMBL" id="TDL94300.1"/>
    </source>
</evidence>
<protein>
    <submittedName>
        <fullName evidence="1">Tunicamycin resistance protein</fullName>
    </submittedName>
</protein>
<dbReference type="Gene3D" id="3.40.50.300">
    <property type="entry name" value="P-loop containing nucleotide triphosphate hydrolases"/>
    <property type="match status" value="1"/>
</dbReference>
<dbReference type="InterPro" id="IPR027417">
    <property type="entry name" value="P-loop_NTPase"/>
</dbReference>
<dbReference type="OrthoDB" id="9799092at2"/>
<organism evidence="1 2">
    <name type="scientific">Macrococcus brunensis</name>
    <dbReference type="NCBI Taxonomy" id="198483"/>
    <lineage>
        <taxon>Bacteria</taxon>
        <taxon>Bacillati</taxon>
        <taxon>Bacillota</taxon>
        <taxon>Bacilli</taxon>
        <taxon>Bacillales</taxon>
        <taxon>Staphylococcaceae</taxon>
        <taxon>Macrococcus</taxon>
    </lineage>
</organism>
<sequence>MINKTRIIWLNGAFEVGKTTAAETLVKIIPHSFLFDPEVAEGYINHVIPDDIKYSDFQDHYEWRMINRMMINKLLQQYTGIIIIPMTITNEDYFYEITKDIDSAAIKNFLLAADRKTLESRLIKRGDNIDSWPHQQIERCLKAFNNTLIYQVIDTSNKEIDEIVSSILIEIN</sequence>
<dbReference type="Proteomes" id="UP000295310">
    <property type="component" value="Unassembled WGS sequence"/>
</dbReference>
<dbReference type="AlphaFoldDB" id="A0A4R6BBE6"/>
<reference evidence="1 2" key="1">
    <citation type="submission" date="2019-01" db="EMBL/GenBank/DDBJ databases">
        <title>Draft genome sequences of the type strains of six Macrococcus species.</title>
        <authorList>
            <person name="Mazhar S."/>
            <person name="Altermann E."/>
            <person name="Hill C."/>
            <person name="Mcauliffe O."/>
        </authorList>
    </citation>
    <scope>NUCLEOTIDE SEQUENCE [LARGE SCALE GENOMIC DNA]</scope>
    <source>
        <strain evidence="1 2">CCM4811</strain>
    </source>
</reference>